<dbReference type="OrthoDB" id="2322499at2759"/>
<feature type="compositionally biased region" description="Polar residues" evidence="1">
    <location>
        <begin position="1211"/>
        <end position="1222"/>
    </location>
</feature>
<accession>A0A0D2IYU7</accession>
<dbReference type="PROSITE" id="PS50181">
    <property type="entry name" value="FBOX"/>
    <property type="match status" value="1"/>
</dbReference>
<feature type="region of interest" description="Disordered" evidence="1">
    <location>
        <begin position="354"/>
        <end position="390"/>
    </location>
</feature>
<feature type="region of interest" description="Disordered" evidence="1">
    <location>
        <begin position="1140"/>
        <end position="1234"/>
    </location>
</feature>
<feature type="domain" description="F-box" evidence="2">
    <location>
        <begin position="80"/>
        <end position="126"/>
    </location>
</feature>
<feature type="region of interest" description="Disordered" evidence="1">
    <location>
        <begin position="402"/>
        <end position="447"/>
    </location>
</feature>
<feature type="compositionally biased region" description="Polar residues" evidence="1">
    <location>
        <begin position="1167"/>
        <end position="1178"/>
    </location>
</feature>
<evidence type="ECO:0000256" key="1">
    <source>
        <dbReference type="SAM" id="MobiDB-lite"/>
    </source>
</evidence>
<feature type="compositionally biased region" description="Low complexity" evidence="1">
    <location>
        <begin position="422"/>
        <end position="433"/>
    </location>
</feature>
<evidence type="ECO:0000313" key="3">
    <source>
        <dbReference type="EMBL" id="KIX01805.1"/>
    </source>
</evidence>
<feature type="compositionally biased region" description="Polar residues" evidence="1">
    <location>
        <begin position="408"/>
        <end position="417"/>
    </location>
</feature>
<dbReference type="RefSeq" id="XP_013268941.1">
    <property type="nucleotide sequence ID" value="XM_013413487.1"/>
</dbReference>
<feature type="compositionally biased region" description="Basic and acidic residues" evidence="1">
    <location>
        <begin position="434"/>
        <end position="447"/>
    </location>
</feature>
<feature type="region of interest" description="Disordered" evidence="1">
    <location>
        <begin position="1"/>
        <end position="71"/>
    </location>
</feature>
<feature type="region of interest" description="Disordered" evidence="1">
    <location>
        <begin position="1314"/>
        <end position="1339"/>
    </location>
</feature>
<dbReference type="InterPro" id="IPR001810">
    <property type="entry name" value="F-box_dom"/>
</dbReference>
<feature type="compositionally biased region" description="Polar residues" evidence="1">
    <location>
        <begin position="357"/>
        <end position="374"/>
    </location>
</feature>
<dbReference type="GeneID" id="25297603"/>
<feature type="compositionally biased region" description="Polar residues" evidence="1">
    <location>
        <begin position="1086"/>
        <end position="1104"/>
    </location>
</feature>
<dbReference type="SUPFAM" id="SSF81383">
    <property type="entry name" value="F-box domain"/>
    <property type="match status" value="1"/>
</dbReference>
<dbReference type="Gene3D" id="1.20.1280.50">
    <property type="match status" value="1"/>
</dbReference>
<evidence type="ECO:0000259" key="2">
    <source>
        <dbReference type="PROSITE" id="PS50181"/>
    </source>
</evidence>
<dbReference type="STRING" id="1442369.A0A0D2IYU7"/>
<evidence type="ECO:0000313" key="4">
    <source>
        <dbReference type="Proteomes" id="UP000053617"/>
    </source>
</evidence>
<dbReference type="Proteomes" id="UP000053617">
    <property type="component" value="Unassembled WGS sequence"/>
</dbReference>
<protein>
    <recommendedName>
        <fullName evidence="2">F-box domain-containing protein</fullName>
    </recommendedName>
</protein>
<name>A0A0D2IYU7_9EURO</name>
<dbReference type="Pfam" id="PF12937">
    <property type="entry name" value="F-box-like"/>
    <property type="match status" value="1"/>
</dbReference>
<dbReference type="HOGENOM" id="CLU_003437_1_0_1"/>
<reference evidence="3 4" key="1">
    <citation type="submission" date="2015-01" db="EMBL/GenBank/DDBJ databases">
        <title>The Genome Sequence of Rhinocladiella mackenzie CBS 650.93.</title>
        <authorList>
            <consortium name="The Broad Institute Genomics Platform"/>
            <person name="Cuomo C."/>
            <person name="de Hoog S."/>
            <person name="Gorbushina A."/>
            <person name="Stielow B."/>
            <person name="Teixiera M."/>
            <person name="Abouelleil A."/>
            <person name="Chapman S.B."/>
            <person name="Priest M."/>
            <person name="Young S.K."/>
            <person name="Wortman J."/>
            <person name="Nusbaum C."/>
            <person name="Birren B."/>
        </authorList>
    </citation>
    <scope>NUCLEOTIDE SEQUENCE [LARGE SCALE GENOMIC DNA]</scope>
    <source>
        <strain evidence="3 4">CBS 650.93</strain>
    </source>
</reference>
<keyword evidence="4" id="KW-1185">Reference proteome</keyword>
<dbReference type="InterPro" id="IPR057214">
    <property type="entry name" value="DUF7892"/>
</dbReference>
<dbReference type="CDD" id="cd09917">
    <property type="entry name" value="F-box_SF"/>
    <property type="match status" value="1"/>
</dbReference>
<dbReference type="EMBL" id="KN847481">
    <property type="protein sequence ID" value="KIX01805.1"/>
    <property type="molecule type" value="Genomic_DNA"/>
</dbReference>
<dbReference type="Pfam" id="PF25422">
    <property type="entry name" value="DUF7892"/>
    <property type="match status" value="1"/>
</dbReference>
<sequence length="1411" mass="160370">MDPGHEPASGDAKSPRKRTWSAEFTDQPYSSFNQGPRTTERPLTGTSPDAETGSKRPRMSKMVPGGTRPGQYEDIVLRDPLTLVDLPHEILQHIFTFVDPVSLGRLIRVNRSFRSLLDPTTSLPQASGQVKHLTIRSQDLIWATSRKTFLQGFPKPMDDMTELEMWRLVRGRFCQYCGKKTRKGDQSLISSPWTAGPGPETIRTIWPFRVKSCGSCLEPRLIKETELLFSSVSVLKPGLPFAIFTSDLNYIPFVVLQQAEPPPRLTLVKYYFKPQLEELQSRLNGAQALGIPAAEEWYKGLESTGQQQNADAARFDQWELQGGLSRISVTSQGHPTNIISSPEVGFGRGYRAHPVESSYQAQQASTPPATSSGYYSPRPPNPIKKSHGLPENQQASMALQSFPPVPGQQISGTTGSVHKQDPSSPISMRPPSRQRMERSQQDAEQIKAQRRREIERRCQALEPPIMPSTLTYMESFQAAIKISQPLNDKAWEILKPRLLMQRLEAEHKEKIHNASLGNPAIQLEKLRQLQEEQRVAEQNVHHMWLELKVPSRDKLQKYAREFIHQTWSDGHGVTKFTASKFAAEVLCHVRQRFDEAITQEDAMLKLKGTAFPQDPESLACRKLRLDDMKWAFEEFVKPHTERFGKELFLCRVCDANQKLFSFEAVIQHYAAKHTSALSHGNAVVYWKSDWPSEPPFDPSPNIPWIHEGIQSISPNFPRPASPSSKAWSPTVEIRSSTVGGYQNQANEVAALAVEFWQRTDGIRDLSNPVRLFIVIQHINLRFLKKFSDEPGLPLFADAVTNRPELQPLRGLSDLRCKICSNASRAVSMERNGLAENWYSLPQLLNHFQQAHLDIDASSSGLGGLPLSSRATLESARLDWKQDMIWLPSEAAIRPLLHLPGVDQDKLQIIAEAFPSYFPPYIVRTRQFAHQNDSQVPFAQEQPFVERVRPGTGHGSIRSGGPRSHIAKSEGSVHAMEDEYDPWPPRPAVPRRYPQERYFMSSSPRDGARYRAVSYYPARSPVRREYHYPESEYEPVWEVRDREMPFSHDSVVHSYGDGSSRFSYREPLAINSGTTVGVVSESRPGSKATSRRSLQQAGESETGISLSRAEGQRSGPDEAGSSAAADFLNNFDPMAGEEVTRNEVVENDSVSRQAERQAFDIPRPRSVSDPSQQNQSPFRTGTRIDDQTSTHQRRTPSLPIRESGRPGLASGEYQSRNGYSSTFPHGASEDGAGVHRGRAVDCEHLERLPERPHRIRFEDESGTVQERVVAYANPPYERRYYYEDEYDRARRRYEPIGQAPMEQYPPRMDEATRRYLENPDQEGRRHMDDSRYLERGADREDYVQAVPRDYRMVGDYDGFEHPPEQHVEFVEHNDRYARAEPFEPGQQMRVAAGDNRDFMYKRVDRRRRYAPR</sequence>
<feature type="region of interest" description="Disordered" evidence="1">
    <location>
        <begin position="1074"/>
        <end position="1123"/>
    </location>
</feature>
<dbReference type="InterPro" id="IPR036047">
    <property type="entry name" value="F-box-like_dom_sf"/>
</dbReference>
<dbReference type="VEuPathDB" id="FungiDB:Z518_09532"/>
<dbReference type="SMART" id="SM00256">
    <property type="entry name" value="FBOX"/>
    <property type="match status" value="1"/>
</dbReference>
<feature type="compositionally biased region" description="Polar residues" evidence="1">
    <location>
        <begin position="22"/>
        <end position="37"/>
    </location>
</feature>
<gene>
    <name evidence="3" type="ORF">Z518_09532</name>
</gene>
<organism evidence="3 4">
    <name type="scientific">Rhinocladiella mackenziei CBS 650.93</name>
    <dbReference type="NCBI Taxonomy" id="1442369"/>
    <lineage>
        <taxon>Eukaryota</taxon>
        <taxon>Fungi</taxon>
        <taxon>Dikarya</taxon>
        <taxon>Ascomycota</taxon>
        <taxon>Pezizomycotina</taxon>
        <taxon>Eurotiomycetes</taxon>
        <taxon>Chaetothyriomycetidae</taxon>
        <taxon>Chaetothyriales</taxon>
        <taxon>Herpotrichiellaceae</taxon>
        <taxon>Rhinocladiella</taxon>
    </lineage>
</organism>
<proteinExistence type="predicted"/>